<evidence type="ECO:0000256" key="1">
    <source>
        <dbReference type="SAM" id="MobiDB-lite"/>
    </source>
</evidence>
<keyword evidence="5" id="KW-1185">Reference proteome</keyword>
<dbReference type="AlphaFoldDB" id="A0AAW0YUD0"/>
<dbReference type="EMBL" id="JBCAWK010000009">
    <property type="protein sequence ID" value="KAK8849518.1"/>
    <property type="molecule type" value="Genomic_DNA"/>
</dbReference>
<sequence>MSAPDVPSPYNLYAPLVIGSLINVFGFGLFMTLAYFDNRPAEGRGIKTLFVLTLNLGQTIADCARLVKITSIHVGDVAFFANFHRRPEELIGPLLTLLIITICQLFLVRRCLLFANVTVSPANRGNTRQRIKTWLIGGLLGAGVALGAGSGLAVLIEFWVGSFLAFVCQQRLPNFAYTTGIHSENTSLIFRRLTTIWYSSISATDVMLSTLIVYELRKAVRAQKGSNDDQHDFVHTLVRVAFQGGIVVTALQIVALICFLSHTSAWSDFPTIFIAKVYSITFLASVSRPRQIVRLRSTPICNDDLPPPVEQQQQQHDGGRRPMGKGVVEGEPDSGRFPTNPYGVSWMDQRRTYQSNPGPDPALDLEKGLDEYDMGDQHQDQDQKHGLVMGQDQDQDQRQSRRQWITREERDRATMPPGTSDRDAWHGAQTSMPETI</sequence>
<feature type="compositionally biased region" description="Basic and acidic residues" evidence="1">
    <location>
        <begin position="395"/>
        <end position="413"/>
    </location>
</feature>
<evidence type="ECO:0000256" key="2">
    <source>
        <dbReference type="SAM" id="Phobius"/>
    </source>
</evidence>
<proteinExistence type="predicted"/>
<dbReference type="InterPro" id="IPR045339">
    <property type="entry name" value="DUF6534"/>
</dbReference>
<feature type="region of interest" description="Disordered" evidence="1">
    <location>
        <begin position="299"/>
        <end position="344"/>
    </location>
</feature>
<accession>A0AAW0YUD0</accession>
<feature type="transmembrane region" description="Helical" evidence="2">
    <location>
        <begin position="237"/>
        <end position="263"/>
    </location>
</feature>
<gene>
    <name evidence="4" type="ORF">IAR55_004852</name>
</gene>
<feature type="transmembrane region" description="Helical" evidence="2">
    <location>
        <begin position="133"/>
        <end position="156"/>
    </location>
</feature>
<dbReference type="KEGG" id="kne:92182110"/>
<dbReference type="GeneID" id="92182110"/>
<evidence type="ECO:0000259" key="3">
    <source>
        <dbReference type="Pfam" id="PF20152"/>
    </source>
</evidence>
<keyword evidence="2" id="KW-1133">Transmembrane helix</keyword>
<feature type="transmembrane region" description="Helical" evidence="2">
    <location>
        <begin position="90"/>
        <end position="112"/>
    </location>
</feature>
<reference evidence="4 5" key="1">
    <citation type="journal article" date="2024" name="bioRxiv">
        <title>Comparative genomics of Cryptococcus and Kwoniella reveals pathogenesis evolution and contrasting karyotype dynamics via intercentromeric recombination or chromosome fusion.</title>
        <authorList>
            <person name="Coelho M.A."/>
            <person name="David-Palma M."/>
            <person name="Shea T."/>
            <person name="Bowers K."/>
            <person name="McGinley-Smith S."/>
            <person name="Mohammad A.W."/>
            <person name="Gnirke A."/>
            <person name="Yurkov A.M."/>
            <person name="Nowrousian M."/>
            <person name="Sun S."/>
            <person name="Cuomo C.A."/>
            <person name="Heitman J."/>
        </authorList>
    </citation>
    <scope>NUCLEOTIDE SEQUENCE [LARGE SCALE GENOMIC DNA]</scope>
    <source>
        <strain evidence="4 5">CBS 13917</strain>
    </source>
</reference>
<dbReference type="RefSeq" id="XP_066801406.1">
    <property type="nucleotide sequence ID" value="XM_066947947.1"/>
</dbReference>
<keyword evidence="2" id="KW-0812">Transmembrane</keyword>
<feature type="compositionally biased region" description="Basic and acidic residues" evidence="1">
    <location>
        <begin position="373"/>
        <end position="385"/>
    </location>
</feature>
<feature type="transmembrane region" description="Helical" evidence="2">
    <location>
        <begin position="196"/>
        <end position="216"/>
    </location>
</feature>
<evidence type="ECO:0000313" key="4">
    <source>
        <dbReference type="EMBL" id="KAK8849518.1"/>
    </source>
</evidence>
<name>A0AAW0YUD0_9TREE</name>
<feature type="domain" description="DUF6534" evidence="3">
    <location>
        <begin position="203"/>
        <end position="285"/>
    </location>
</feature>
<keyword evidence="2" id="KW-0472">Membrane</keyword>
<comment type="caution">
    <text evidence="4">The sequence shown here is derived from an EMBL/GenBank/DDBJ whole genome shotgun (WGS) entry which is preliminary data.</text>
</comment>
<protein>
    <recommendedName>
        <fullName evidence="3">DUF6534 domain-containing protein</fullName>
    </recommendedName>
</protein>
<feature type="transmembrane region" description="Helical" evidence="2">
    <location>
        <begin position="269"/>
        <end position="286"/>
    </location>
</feature>
<feature type="transmembrane region" description="Helical" evidence="2">
    <location>
        <begin position="12"/>
        <end position="36"/>
    </location>
</feature>
<evidence type="ECO:0000313" key="5">
    <source>
        <dbReference type="Proteomes" id="UP001388673"/>
    </source>
</evidence>
<organism evidence="4 5">
    <name type="scientific">Kwoniella newhampshirensis</name>
    <dbReference type="NCBI Taxonomy" id="1651941"/>
    <lineage>
        <taxon>Eukaryota</taxon>
        <taxon>Fungi</taxon>
        <taxon>Dikarya</taxon>
        <taxon>Basidiomycota</taxon>
        <taxon>Agaricomycotina</taxon>
        <taxon>Tremellomycetes</taxon>
        <taxon>Tremellales</taxon>
        <taxon>Cryptococcaceae</taxon>
        <taxon>Kwoniella</taxon>
    </lineage>
</organism>
<dbReference type="Pfam" id="PF20152">
    <property type="entry name" value="DUF6534"/>
    <property type="match status" value="1"/>
</dbReference>
<dbReference type="Proteomes" id="UP001388673">
    <property type="component" value="Unassembled WGS sequence"/>
</dbReference>
<feature type="region of interest" description="Disordered" evidence="1">
    <location>
        <begin position="373"/>
        <end position="436"/>
    </location>
</feature>